<name>A0A0F9DJC1_9ZZZZ</name>
<reference evidence="1" key="1">
    <citation type="journal article" date="2015" name="Nature">
        <title>Complex archaea that bridge the gap between prokaryotes and eukaryotes.</title>
        <authorList>
            <person name="Spang A."/>
            <person name="Saw J.H."/>
            <person name="Jorgensen S.L."/>
            <person name="Zaremba-Niedzwiedzka K."/>
            <person name="Martijn J."/>
            <person name="Lind A.E."/>
            <person name="van Eijk R."/>
            <person name="Schleper C."/>
            <person name="Guy L."/>
            <person name="Ettema T.J."/>
        </authorList>
    </citation>
    <scope>NUCLEOTIDE SEQUENCE</scope>
</reference>
<sequence>MSDHTFCKALLRTTRAELTPEQKKRLVGAWSYQYAINDQGEFHVPRDDFYWYGSSHCAYDARHQGISAWLSRFYPDAEV</sequence>
<protein>
    <submittedName>
        <fullName evidence="1">Uncharacterized protein</fullName>
    </submittedName>
</protein>
<organism evidence="1">
    <name type="scientific">marine sediment metagenome</name>
    <dbReference type="NCBI Taxonomy" id="412755"/>
    <lineage>
        <taxon>unclassified sequences</taxon>
        <taxon>metagenomes</taxon>
        <taxon>ecological metagenomes</taxon>
    </lineage>
</organism>
<dbReference type="AlphaFoldDB" id="A0A0F9DJC1"/>
<accession>A0A0F9DJC1</accession>
<gene>
    <name evidence="1" type="ORF">LCGC14_2192060</name>
</gene>
<evidence type="ECO:0000313" key="1">
    <source>
        <dbReference type="EMBL" id="KKL61763.1"/>
    </source>
</evidence>
<comment type="caution">
    <text evidence="1">The sequence shown here is derived from an EMBL/GenBank/DDBJ whole genome shotgun (WGS) entry which is preliminary data.</text>
</comment>
<proteinExistence type="predicted"/>
<dbReference type="EMBL" id="LAZR01028716">
    <property type="protein sequence ID" value="KKL61763.1"/>
    <property type="molecule type" value="Genomic_DNA"/>
</dbReference>